<accession>A0A392TUS3</accession>
<keyword evidence="2" id="KW-1185">Reference proteome</keyword>
<evidence type="ECO:0000313" key="2">
    <source>
        <dbReference type="Proteomes" id="UP000265520"/>
    </source>
</evidence>
<organism evidence="1 2">
    <name type="scientific">Trifolium medium</name>
    <dbReference type="NCBI Taxonomy" id="97028"/>
    <lineage>
        <taxon>Eukaryota</taxon>
        <taxon>Viridiplantae</taxon>
        <taxon>Streptophyta</taxon>
        <taxon>Embryophyta</taxon>
        <taxon>Tracheophyta</taxon>
        <taxon>Spermatophyta</taxon>
        <taxon>Magnoliopsida</taxon>
        <taxon>eudicotyledons</taxon>
        <taxon>Gunneridae</taxon>
        <taxon>Pentapetalae</taxon>
        <taxon>rosids</taxon>
        <taxon>fabids</taxon>
        <taxon>Fabales</taxon>
        <taxon>Fabaceae</taxon>
        <taxon>Papilionoideae</taxon>
        <taxon>50 kb inversion clade</taxon>
        <taxon>NPAAA clade</taxon>
        <taxon>Hologalegina</taxon>
        <taxon>IRL clade</taxon>
        <taxon>Trifolieae</taxon>
        <taxon>Trifolium</taxon>
    </lineage>
</organism>
<feature type="non-terminal residue" evidence="1">
    <location>
        <position position="1"/>
    </location>
</feature>
<comment type="caution">
    <text evidence="1">The sequence shown here is derived from an EMBL/GenBank/DDBJ whole genome shotgun (WGS) entry which is preliminary data.</text>
</comment>
<sequence length="24" mass="2722">VIGAARRASLFRAFWLLVPALHAW</sequence>
<proteinExistence type="predicted"/>
<evidence type="ECO:0000313" key="1">
    <source>
        <dbReference type="EMBL" id="MCI64040.1"/>
    </source>
</evidence>
<protein>
    <submittedName>
        <fullName evidence="1">Uncharacterized protein</fullName>
    </submittedName>
</protein>
<dbReference type="AlphaFoldDB" id="A0A392TUS3"/>
<name>A0A392TUS3_9FABA</name>
<dbReference type="Proteomes" id="UP000265520">
    <property type="component" value="Unassembled WGS sequence"/>
</dbReference>
<reference evidence="1 2" key="1">
    <citation type="journal article" date="2018" name="Front. Plant Sci.">
        <title>Red Clover (Trifolium pratense) and Zigzag Clover (T. medium) - A Picture of Genomic Similarities and Differences.</title>
        <authorList>
            <person name="Dluhosova J."/>
            <person name="Istvanek J."/>
            <person name="Nedelnik J."/>
            <person name="Repkova J."/>
        </authorList>
    </citation>
    <scope>NUCLEOTIDE SEQUENCE [LARGE SCALE GENOMIC DNA]</scope>
    <source>
        <strain evidence="2">cv. 10/8</strain>
        <tissue evidence="1">Leaf</tissue>
    </source>
</reference>
<dbReference type="EMBL" id="LXQA010648062">
    <property type="protein sequence ID" value="MCI64040.1"/>
    <property type="molecule type" value="Genomic_DNA"/>
</dbReference>